<dbReference type="RefSeq" id="YP_009187450.1">
    <property type="nucleotide sequence ID" value="NC_028657.1"/>
</dbReference>
<dbReference type="Proteomes" id="UP000201818">
    <property type="component" value="Segment"/>
</dbReference>
<sequence>MRTLGILVLLVGVVMLISALAMDTTVGTMSGDRVNNIGLIAAREQRTIIAGIALTYRRAACSAWKKEGAYADACSCL</sequence>
<dbReference type="EMBL" id="KT968831">
    <property type="protein sequence ID" value="ALP47874.1"/>
    <property type="molecule type" value="Genomic_DNA"/>
</dbReference>
<protein>
    <submittedName>
        <fullName evidence="1">Uncharacterized protein</fullName>
    </submittedName>
</protein>
<keyword evidence="2" id="KW-1185">Reference proteome</keyword>
<organism evidence="1 2">
    <name type="scientific">Pseudomonas phage YMC11/02/R656</name>
    <dbReference type="NCBI Taxonomy" id="1755689"/>
    <lineage>
        <taxon>Viruses</taxon>
        <taxon>Duplodnaviria</taxon>
        <taxon>Heunggongvirae</taxon>
        <taxon>Uroviricota</taxon>
        <taxon>Caudoviricetes</taxon>
        <taxon>Bugaksanvirus</taxon>
        <taxon>Bugaksanvirus R656</taxon>
    </lineage>
</organism>
<name>A0A0S2SYL0_9CAUD</name>
<dbReference type="GeneID" id="26516106"/>
<proteinExistence type="predicted"/>
<evidence type="ECO:0000313" key="2">
    <source>
        <dbReference type="Proteomes" id="UP000201818"/>
    </source>
</evidence>
<accession>A0A0S2SYL0</accession>
<evidence type="ECO:0000313" key="1">
    <source>
        <dbReference type="EMBL" id="ALP47874.1"/>
    </source>
</evidence>
<reference evidence="1 2" key="1">
    <citation type="submission" date="2015-10" db="EMBL/GenBank/DDBJ databases">
        <title>Complete Genome Sequence of the Pseudomonas phage YMC11/02/R656_PAE_BP.</title>
        <authorList>
            <person name="Jeon J."/>
            <person name="Yong D."/>
            <person name="Lee K."/>
        </authorList>
    </citation>
    <scope>NUCLEOTIDE SEQUENCE [LARGE SCALE GENOMIC DNA]</scope>
</reference>
<gene>
    <name evidence="1" type="ORF">BPPAER656_00530</name>
</gene>
<dbReference type="KEGG" id="vg:26516106"/>